<dbReference type="GO" id="GO:0005829">
    <property type="term" value="C:cytosol"/>
    <property type="evidence" value="ECO:0007669"/>
    <property type="project" value="TreeGrafter"/>
</dbReference>
<evidence type="ECO:0000256" key="2">
    <source>
        <dbReference type="ARBA" id="ARBA00022491"/>
    </source>
</evidence>
<dbReference type="GO" id="GO:0003700">
    <property type="term" value="F:DNA-binding transcription factor activity"/>
    <property type="evidence" value="ECO:0007669"/>
    <property type="project" value="InterPro"/>
</dbReference>
<sequence>MEQVQTYLLQAEKQCQQHGSRLTAQRKRVLSLLLQAEKALSAYELLDLFEIHFKQPLAPMSIYRTLEFLESVHLAHKLNIANKYVACAHIGCGHSHTLSQFLFCQQCQRVDETSLDSSMRAELAGTMKQTGYRLLSPQIELSCICNACQLQDDADNSTAHIQN</sequence>
<comment type="similarity">
    <text evidence="1">Belongs to the Fur family.</text>
</comment>
<dbReference type="PANTHER" id="PTHR33202">
    <property type="entry name" value="ZINC UPTAKE REGULATION PROTEIN"/>
    <property type="match status" value="1"/>
</dbReference>
<dbReference type="PANTHER" id="PTHR33202:SF6">
    <property type="entry name" value="ZINC UPTAKE REGULATION PROTEIN"/>
    <property type="match status" value="1"/>
</dbReference>
<keyword evidence="9" id="KW-1185">Reference proteome</keyword>
<keyword evidence="7" id="KW-0479">Metal-binding</keyword>
<dbReference type="Gene3D" id="1.10.10.10">
    <property type="entry name" value="Winged helix-like DNA-binding domain superfamily/Winged helix DNA-binding domain"/>
    <property type="match status" value="1"/>
</dbReference>
<keyword evidence="2" id="KW-0678">Repressor</keyword>
<organism evidence="8 9">
    <name type="scientific">Thalassomonas viridans</name>
    <dbReference type="NCBI Taxonomy" id="137584"/>
    <lineage>
        <taxon>Bacteria</taxon>
        <taxon>Pseudomonadati</taxon>
        <taxon>Pseudomonadota</taxon>
        <taxon>Gammaproteobacteria</taxon>
        <taxon>Alteromonadales</taxon>
        <taxon>Colwelliaceae</taxon>
        <taxon>Thalassomonas</taxon>
    </lineage>
</organism>
<dbReference type="GO" id="GO:0000976">
    <property type="term" value="F:transcription cis-regulatory region binding"/>
    <property type="evidence" value="ECO:0007669"/>
    <property type="project" value="TreeGrafter"/>
</dbReference>
<keyword evidence="3 7" id="KW-0862">Zinc</keyword>
<dbReference type="GO" id="GO:0008270">
    <property type="term" value="F:zinc ion binding"/>
    <property type="evidence" value="ECO:0007669"/>
    <property type="project" value="TreeGrafter"/>
</dbReference>
<feature type="binding site" evidence="7">
    <location>
        <position position="104"/>
    </location>
    <ligand>
        <name>Zn(2+)</name>
        <dbReference type="ChEBI" id="CHEBI:29105"/>
    </ligand>
</feature>
<dbReference type="AlphaFoldDB" id="A0AAE9Z1H4"/>
<dbReference type="InterPro" id="IPR036388">
    <property type="entry name" value="WH-like_DNA-bd_sf"/>
</dbReference>
<dbReference type="RefSeq" id="WP_044838808.1">
    <property type="nucleotide sequence ID" value="NZ_CP059733.1"/>
</dbReference>
<evidence type="ECO:0000256" key="4">
    <source>
        <dbReference type="ARBA" id="ARBA00023015"/>
    </source>
</evidence>
<dbReference type="Gene3D" id="3.30.1490.190">
    <property type="match status" value="1"/>
</dbReference>
<dbReference type="EMBL" id="CP059733">
    <property type="protein sequence ID" value="WDE05091.1"/>
    <property type="molecule type" value="Genomic_DNA"/>
</dbReference>
<keyword evidence="6" id="KW-0804">Transcription</keyword>
<evidence type="ECO:0000256" key="5">
    <source>
        <dbReference type="ARBA" id="ARBA00023125"/>
    </source>
</evidence>
<evidence type="ECO:0000256" key="3">
    <source>
        <dbReference type="ARBA" id="ARBA00022833"/>
    </source>
</evidence>
<comment type="cofactor">
    <cofactor evidence="7">
        <name>Zn(2+)</name>
        <dbReference type="ChEBI" id="CHEBI:29105"/>
    </cofactor>
    <text evidence="7">Binds 1 zinc ion per subunit.</text>
</comment>
<dbReference type="Proteomes" id="UP000032352">
    <property type="component" value="Chromosome"/>
</dbReference>
<evidence type="ECO:0000313" key="8">
    <source>
        <dbReference type="EMBL" id="WDE05091.1"/>
    </source>
</evidence>
<feature type="binding site" evidence="7">
    <location>
        <position position="107"/>
    </location>
    <ligand>
        <name>Zn(2+)</name>
        <dbReference type="ChEBI" id="CHEBI:29105"/>
    </ligand>
</feature>
<reference evidence="8 9" key="1">
    <citation type="journal article" date="2015" name="Genome Announc.">
        <title>Draft Genome Sequences of Marine Isolates of Thalassomonas viridans and Thalassomonas actiniarum.</title>
        <authorList>
            <person name="Olonade I."/>
            <person name="van Zyl L.J."/>
            <person name="Trindade M."/>
        </authorList>
    </citation>
    <scope>NUCLEOTIDE SEQUENCE [LARGE SCALE GENOMIC DNA]</scope>
    <source>
        <strain evidence="8 9">XOM25</strain>
    </source>
</reference>
<dbReference type="InterPro" id="IPR002481">
    <property type="entry name" value="FUR"/>
</dbReference>
<gene>
    <name evidence="8" type="ORF">SG34_027960</name>
</gene>
<feature type="binding site" evidence="7">
    <location>
        <position position="148"/>
    </location>
    <ligand>
        <name>Zn(2+)</name>
        <dbReference type="ChEBI" id="CHEBI:29105"/>
    </ligand>
</feature>
<reference evidence="8 9" key="2">
    <citation type="journal article" date="2022" name="Mar. Drugs">
        <title>Bioassay-Guided Fractionation Leads to the Detection of Cholic Acid Generated by the Rare Thalassomonas sp.</title>
        <authorList>
            <person name="Pheiffer F."/>
            <person name="Schneider Y.K."/>
            <person name="Hansen E.H."/>
            <person name="Andersen J.H."/>
            <person name="Isaksson J."/>
            <person name="Busche T."/>
            <person name="R C."/>
            <person name="Kalinowski J."/>
            <person name="Zyl L.V."/>
            <person name="Trindade M."/>
        </authorList>
    </citation>
    <scope>NUCLEOTIDE SEQUENCE [LARGE SCALE GENOMIC DNA]</scope>
    <source>
        <strain evidence="8 9">XOM25</strain>
    </source>
</reference>
<dbReference type="KEGG" id="tvd:SG34_027960"/>
<dbReference type="InterPro" id="IPR036390">
    <property type="entry name" value="WH_DNA-bd_sf"/>
</dbReference>
<proteinExistence type="inferred from homology"/>
<keyword evidence="4" id="KW-0805">Transcription regulation</keyword>
<evidence type="ECO:0000256" key="7">
    <source>
        <dbReference type="PIRSR" id="PIRSR602481-1"/>
    </source>
</evidence>
<evidence type="ECO:0000256" key="6">
    <source>
        <dbReference type="ARBA" id="ARBA00023163"/>
    </source>
</evidence>
<accession>A0AAE9Z1H4</accession>
<evidence type="ECO:0000313" key="9">
    <source>
        <dbReference type="Proteomes" id="UP000032352"/>
    </source>
</evidence>
<name>A0AAE9Z1H4_9GAMM</name>
<dbReference type="GO" id="GO:1900376">
    <property type="term" value="P:regulation of secondary metabolite biosynthetic process"/>
    <property type="evidence" value="ECO:0007669"/>
    <property type="project" value="TreeGrafter"/>
</dbReference>
<dbReference type="GO" id="GO:0045892">
    <property type="term" value="P:negative regulation of DNA-templated transcription"/>
    <property type="evidence" value="ECO:0007669"/>
    <property type="project" value="TreeGrafter"/>
</dbReference>
<protein>
    <submittedName>
        <fullName evidence="8">Transcriptional repressor</fullName>
    </submittedName>
</protein>
<evidence type="ECO:0000256" key="1">
    <source>
        <dbReference type="ARBA" id="ARBA00007957"/>
    </source>
</evidence>
<dbReference type="InterPro" id="IPR043135">
    <property type="entry name" value="Fur_C"/>
</dbReference>
<feature type="binding site" evidence="7">
    <location>
        <position position="145"/>
    </location>
    <ligand>
        <name>Zn(2+)</name>
        <dbReference type="ChEBI" id="CHEBI:29105"/>
    </ligand>
</feature>
<dbReference type="SUPFAM" id="SSF46785">
    <property type="entry name" value="Winged helix' DNA-binding domain"/>
    <property type="match status" value="1"/>
</dbReference>
<dbReference type="Pfam" id="PF01475">
    <property type="entry name" value="FUR"/>
    <property type="match status" value="1"/>
</dbReference>
<keyword evidence="5" id="KW-0238">DNA-binding</keyword>